<dbReference type="GO" id="GO:0005634">
    <property type="term" value="C:nucleus"/>
    <property type="evidence" value="ECO:0007669"/>
    <property type="project" value="TreeGrafter"/>
</dbReference>
<dbReference type="Pfam" id="PF00491">
    <property type="entry name" value="Arginase"/>
    <property type="match status" value="1"/>
</dbReference>
<dbReference type="EMBL" id="OX365926">
    <property type="protein sequence ID" value="CAI4052288.1"/>
    <property type="molecule type" value="Genomic_DNA"/>
</dbReference>
<organism evidence="5 6">
    <name type="scientific">Saccharomyces uvarum</name>
    <name type="common">Yeast</name>
    <name type="synonym">Saccharomyces bayanus var. uvarum</name>
    <dbReference type="NCBI Taxonomy" id="230603"/>
    <lineage>
        <taxon>Eukaryota</taxon>
        <taxon>Fungi</taxon>
        <taxon>Dikarya</taxon>
        <taxon>Ascomycota</taxon>
        <taxon>Saccharomycotina</taxon>
        <taxon>Saccharomycetes</taxon>
        <taxon>Saccharomycetales</taxon>
        <taxon>Saccharomycetaceae</taxon>
        <taxon>Saccharomyces</taxon>
    </lineage>
</organism>
<dbReference type="PANTHER" id="PTHR43782:SF3">
    <property type="entry name" value="ARGINASE"/>
    <property type="match status" value="1"/>
</dbReference>
<keyword evidence="3" id="KW-0464">Manganese</keyword>
<dbReference type="GO" id="GO:0080090">
    <property type="term" value="P:regulation of primary metabolic process"/>
    <property type="evidence" value="ECO:0007669"/>
    <property type="project" value="UniProtKB-ARBA"/>
</dbReference>
<evidence type="ECO:0000256" key="3">
    <source>
        <dbReference type="ARBA" id="ARBA00023211"/>
    </source>
</evidence>
<protein>
    <recommendedName>
        <fullName evidence="7">Arginase</fullName>
    </recommendedName>
</protein>
<comment type="similarity">
    <text evidence="4">Belongs to the arginase family.</text>
</comment>
<evidence type="ECO:0008006" key="7">
    <source>
        <dbReference type="Google" id="ProtNLM"/>
    </source>
</evidence>
<evidence type="ECO:0000313" key="6">
    <source>
        <dbReference type="Proteomes" id="UP001162090"/>
    </source>
</evidence>
<dbReference type="Proteomes" id="UP001162090">
    <property type="component" value="Chromosome 15"/>
</dbReference>
<dbReference type="InterPro" id="IPR006035">
    <property type="entry name" value="Ureohydrolase"/>
</dbReference>
<keyword evidence="1" id="KW-0479">Metal-binding</keyword>
<evidence type="ECO:0000256" key="1">
    <source>
        <dbReference type="ARBA" id="ARBA00022723"/>
    </source>
</evidence>
<dbReference type="GO" id="GO:0030145">
    <property type="term" value="F:manganese ion binding"/>
    <property type="evidence" value="ECO:0007669"/>
    <property type="project" value="TreeGrafter"/>
</dbReference>
<dbReference type="PANTHER" id="PTHR43782">
    <property type="entry name" value="ARGINASE"/>
    <property type="match status" value="1"/>
</dbReference>
<dbReference type="GO" id="GO:0004053">
    <property type="term" value="F:arginase activity"/>
    <property type="evidence" value="ECO:0007669"/>
    <property type="project" value="TreeGrafter"/>
</dbReference>
<dbReference type="SUPFAM" id="SSF52768">
    <property type="entry name" value="Arginase/deacetylase"/>
    <property type="match status" value="1"/>
</dbReference>
<dbReference type="GO" id="GO:0005829">
    <property type="term" value="C:cytosol"/>
    <property type="evidence" value="ECO:0007669"/>
    <property type="project" value="TreeGrafter"/>
</dbReference>
<gene>
    <name evidence="5" type="primary">SUVC15G3800</name>
    <name evidence="5" type="ORF">SUVC_15G3800</name>
</gene>
<keyword evidence="2" id="KW-0378">Hydrolase</keyword>
<dbReference type="CDD" id="cd09999">
    <property type="entry name" value="Arginase-like_1"/>
    <property type="match status" value="1"/>
</dbReference>
<dbReference type="InterPro" id="IPR023696">
    <property type="entry name" value="Ureohydrolase_dom_sf"/>
</dbReference>
<name>A0AA35NMQ3_SACUV</name>
<accession>A0AA35NMQ3</accession>
<proteinExistence type="inferred from homology"/>
<dbReference type="PROSITE" id="PS51409">
    <property type="entry name" value="ARGINASE_2"/>
    <property type="match status" value="1"/>
</dbReference>
<evidence type="ECO:0000313" key="5">
    <source>
        <dbReference type="EMBL" id="CAI4052288.1"/>
    </source>
</evidence>
<evidence type="ECO:0000256" key="2">
    <source>
        <dbReference type="ARBA" id="ARBA00022801"/>
    </source>
</evidence>
<dbReference type="AlphaFoldDB" id="A0AA35NMQ3"/>
<sequence length="301" mass="33425">MPRPPPATRPDKKMNKNSKLIRMIMPQWQGGNNRAYKLGAELLAWLAPKTDSPIVQIGVSPTSEELEFKDDIIGKAPLLKQLDEAAERIREHSPEKIVMLGGDCLVDLAPFAYLSNKYEKIGILWVDAHPDVMTAAQYKHSHAHVLGMLMGNGDPDFTKHVKRAVCPDHVMIAGINEPTEYERNFIAEHEIRTASPQDVRSGNDGIADWIKEEGITHLAIHLDLDVLDSSKFRALLFADPKVDEHHFDGVAQGKLLLNEVVDLIVKASMNASVVGIGIAEHLPWDAINLKNALEKLPLLTE</sequence>
<dbReference type="Gene3D" id="3.40.800.10">
    <property type="entry name" value="Ureohydrolase domain"/>
    <property type="match status" value="1"/>
</dbReference>
<reference evidence="5" key="1">
    <citation type="submission" date="2022-10" db="EMBL/GenBank/DDBJ databases">
        <authorList>
            <person name="Byrne P K."/>
        </authorList>
    </citation>
    <scope>NUCLEOTIDE SEQUENCE</scope>
    <source>
        <strain evidence="5">CBS7001</strain>
    </source>
</reference>
<evidence type="ECO:0000256" key="4">
    <source>
        <dbReference type="PROSITE-ProRule" id="PRU00742"/>
    </source>
</evidence>